<dbReference type="FunFam" id="1.10.400.10:FF:000001">
    <property type="entry name" value="Guanine nucleotide-binding protein G(I) subunit alpha"/>
    <property type="match status" value="1"/>
</dbReference>
<dbReference type="EMBL" id="JAUYZG010000009">
    <property type="protein sequence ID" value="KAK2898584.1"/>
    <property type="molecule type" value="Genomic_DNA"/>
</dbReference>
<keyword evidence="24" id="KW-1185">Reference proteome</keyword>
<keyword evidence="12 20" id="KW-0342">GTP-binding</keyword>
<feature type="binding site" evidence="20">
    <location>
        <position position="767"/>
    </location>
    <ligand>
        <name>GTP</name>
        <dbReference type="ChEBI" id="CHEBI:37565"/>
    </ligand>
</feature>
<protein>
    <recommendedName>
        <fullName evidence="19">Adenylate cyclase-inhibiting G alpha protein</fullName>
    </recommendedName>
</protein>
<feature type="binding site" evidence="21">
    <location>
        <position position="488"/>
    </location>
    <ligand>
        <name>Mg(2+)</name>
        <dbReference type="ChEBI" id="CHEBI:18420"/>
    </ligand>
</feature>
<dbReference type="GO" id="GO:0007188">
    <property type="term" value="P:adenylate cyclase-modulating G protein-coupled receptor signaling pathway"/>
    <property type="evidence" value="ECO:0007669"/>
    <property type="project" value="InterPro"/>
</dbReference>
<dbReference type="GO" id="GO:0031683">
    <property type="term" value="F:G-protein beta/gamma-subunit complex binding"/>
    <property type="evidence" value="ECO:0007669"/>
    <property type="project" value="InterPro"/>
</dbReference>
<feature type="binding site" evidence="20">
    <location>
        <begin position="710"/>
        <end position="713"/>
    </location>
    <ligand>
        <name>GTP</name>
        <dbReference type="ChEBI" id="CHEBI:37565"/>
    </ligand>
</feature>
<dbReference type="GO" id="GO:0051301">
    <property type="term" value="P:cell division"/>
    <property type="evidence" value="ECO:0007669"/>
    <property type="project" value="UniProtKB-KW"/>
</dbReference>
<evidence type="ECO:0000256" key="12">
    <source>
        <dbReference type="ARBA" id="ARBA00023134"/>
    </source>
</evidence>
<dbReference type="GO" id="GO:0003924">
    <property type="term" value="F:GTPase activity"/>
    <property type="evidence" value="ECO:0007669"/>
    <property type="project" value="InterPro"/>
</dbReference>
<feature type="domain" description="Integrase catalytic" evidence="22">
    <location>
        <begin position="215"/>
        <end position="396"/>
    </location>
</feature>
<dbReference type="InterPro" id="IPR058913">
    <property type="entry name" value="Integrase_dom_put"/>
</dbReference>
<evidence type="ECO:0000256" key="21">
    <source>
        <dbReference type="PIRSR" id="PIRSR601019-2"/>
    </source>
</evidence>
<evidence type="ECO:0000256" key="11">
    <source>
        <dbReference type="ARBA" id="ARBA00022842"/>
    </source>
</evidence>
<keyword evidence="11 21" id="KW-0460">Magnesium</keyword>
<evidence type="ECO:0000256" key="14">
    <source>
        <dbReference type="ARBA" id="ARBA00023139"/>
    </source>
</evidence>
<evidence type="ECO:0000256" key="18">
    <source>
        <dbReference type="ARBA" id="ARBA00023306"/>
    </source>
</evidence>
<dbReference type="PRINTS" id="PR00441">
    <property type="entry name" value="GPROTEINAI"/>
</dbReference>
<evidence type="ECO:0000313" key="24">
    <source>
        <dbReference type="Proteomes" id="UP001187343"/>
    </source>
</evidence>
<evidence type="ECO:0000256" key="19">
    <source>
        <dbReference type="ARBA" id="ARBA00042569"/>
    </source>
</evidence>
<keyword evidence="16" id="KW-0807">Transducer</keyword>
<dbReference type="InterPro" id="IPR012337">
    <property type="entry name" value="RNaseH-like_sf"/>
</dbReference>
<dbReference type="InterPro" id="IPR001019">
    <property type="entry name" value="Gprotein_alpha_su"/>
</dbReference>
<dbReference type="Proteomes" id="UP001187343">
    <property type="component" value="Unassembled WGS sequence"/>
</dbReference>
<comment type="subcellular location">
    <subcellularLocation>
        <location evidence="1">Cell membrane</location>
    </subcellularLocation>
    <subcellularLocation>
        <location evidence="2">Cytoplasm</location>
        <location evidence="2">Cytoskeleton</location>
        <location evidence="2">Microtubule organizing center</location>
        <location evidence="2">Centrosome</location>
    </subcellularLocation>
    <subcellularLocation>
        <location evidence="3">Membrane</location>
        <topology evidence="3">Lipid-anchor</topology>
    </subcellularLocation>
</comment>
<dbReference type="GO" id="GO:0007212">
    <property type="term" value="P:G protein-coupled dopamine receptor signaling pathway"/>
    <property type="evidence" value="ECO:0007669"/>
    <property type="project" value="TreeGrafter"/>
</dbReference>
<dbReference type="GO" id="GO:0015074">
    <property type="term" value="P:DNA integration"/>
    <property type="evidence" value="ECO:0007669"/>
    <property type="project" value="InterPro"/>
</dbReference>
<evidence type="ECO:0000256" key="8">
    <source>
        <dbReference type="ARBA" id="ARBA00022707"/>
    </source>
</evidence>
<dbReference type="Gene3D" id="3.40.50.300">
    <property type="entry name" value="P-loop containing nucleotide triphosphate hydrolases"/>
    <property type="match status" value="1"/>
</dbReference>
<dbReference type="Pfam" id="PF24764">
    <property type="entry name" value="rva_4"/>
    <property type="match status" value="1"/>
</dbReference>
<dbReference type="CDD" id="cd00066">
    <property type="entry name" value="G-alpha"/>
    <property type="match status" value="1"/>
</dbReference>
<dbReference type="GO" id="GO:0005525">
    <property type="term" value="F:GTP binding"/>
    <property type="evidence" value="ECO:0007669"/>
    <property type="project" value="UniProtKB-KW"/>
</dbReference>
<gene>
    <name evidence="23" type="ORF">Q8A67_010002</name>
</gene>
<keyword evidence="15" id="KW-0206">Cytoskeleton</keyword>
<reference evidence="23" key="1">
    <citation type="submission" date="2023-08" db="EMBL/GenBank/DDBJ databases">
        <title>Chromosome-level Genome Assembly of mud carp (Cirrhinus molitorella).</title>
        <authorList>
            <person name="Liu H."/>
        </authorList>
    </citation>
    <scope>NUCLEOTIDE SEQUENCE</scope>
    <source>
        <strain evidence="23">Prfri</strain>
        <tissue evidence="23">Muscle</tissue>
    </source>
</reference>
<dbReference type="InterPro" id="IPR001584">
    <property type="entry name" value="Integrase_cat-core"/>
</dbReference>
<evidence type="ECO:0000256" key="16">
    <source>
        <dbReference type="ARBA" id="ARBA00023224"/>
    </source>
</evidence>
<dbReference type="FunFam" id="3.40.50.300:FF:002487">
    <property type="entry name" value="Guanine nucleotide-binding protein G(i) subunit alpha-1"/>
    <property type="match status" value="1"/>
</dbReference>
<comment type="similarity">
    <text evidence="4">Belongs to the G-alpha family. G(i/o/t/z) subfamily.</text>
</comment>
<dbReference type="GO" id="GO:0001664">
    <property type="term" value="F:G protein-coupled receptor binding"/>
    <property type="evidence" value="ECO:0007669"/>
    <property type="project" value="TreeGrafter"/>
</dbReference>
<keyword evidence="13" id="KW-0472">Membrane</keyword>
<dbReference type="PROSITE" id="PS51882">
    <property type="entry name" value="G_ALPHA"/>
    <property type="match status" value="1"/>
</dbReference>
<evidence type="ECO:0000256" key="3">
    <source>
        <dbReference type="ARBA" id="ARBA00004635"/>
    </source>
</evidence>
<dbReference type="PANTHER" id="PTHR10218:SF230">
    <property type="entry name" value="GUANINE NUCLEOTIDE-BINDING PROTEIN G(I) SUBUNIT ALPHA-3"/>
    <property type="match status" value="1"/>
</dbReference>
<evidence type="ECO:0000256" key="2">
    <source>
        <dbReference type="ARBA" id="ARBA00004300"/>
    </source>
</evidence>
<feature type="binding site" evidence="20">
    <location>
        <begin position="484"/>
        <end position="489"/>
    </location>
    <ligand>
        <name>GTP</name>
        <dbReference type="ChEBI" id="CHEBI:37565"/>
    </ligand>
</feature>
<keyword evidence="7" id="KW-0132">Cell division</keyword>
<dbReference type="PROSITE" id="PS50994">
    <property type="entry name" value="INTEGRASE"/>
    <property type="match status" value="1"/>
</dbReference>
<evidence type="ECO:0000256" key="20">
    <source>
        <dbReference type="PIRSR" id="PIRSR601019-1"/>
    </source>
</evidence>
<dbReference type="AlphaFoldDB" id="A0AA88PW81"/>
<evidence type="ECO:0000256" key="4">
    <source>
        <dbReference type="ARBA" id="ARBA00006628"/>
    </source>
</evidence>
<dbReference type="InterPro" id="IPR036397">
    <property type="entry name" value="RNaseH_sf"/>
</dbReference>
<proteinExistence type="inferred from homology"/>
<feature type="binding site" evidence="21">
    <location>
        <position position="622"/>
    </location>
    <ligand>
        <name>Mg(2+)</name>
        <dbReference type="ChEBI" id="CHEBI:18420"/>
    </ligand>
</feature>
<keyword evidence="17" id="KW-0449">Lipoprotein</keyword>
<keyword evidence="18" id="KW-0131">Cell cycle</keyword>
<dbReference type="GO" id="GO:0005813">
    <property type="term" value="C:centrosome"/>
    <property type="evidence" value="ECO:0007669"/>
    <property type="project" value="UniProtKB-SubCell"/>
</dbReference>
<keyword evidence="14" id="KW-0564">Palmitate</keyword>
<evidence type="ECO:0000256" key="7">
    <source>
        <dbReference type="ARBA" id="ARBA00022618"/>
    </source>
</evidence>
<dbReference type="Gene3D" id="1.10.400.10">
    <property type="entry name" value="GI Alpha 1, domain 2-like"/>
    <property type="match status" value="1"/>
</dbReference>
<evidence type="ECO:0000256" key="17">
    <source>
        <dbReference type="ARBA" id="ARBA00023288"/>
    </source>
</evidence>
<dbReference type="SUPFAM" id="SSF47895">
    <property type="entry name" value="Transducin (alpha subunit), insertion domain"/>
    <property type="match status" value="1"/>
</dbReference>
<keyword evidence="5" id="KW-1003">Cell membrane</keyword>
<feature type="binding site" evidence="20">
    <location>
        <begin position="641"/>
        <end position="645"/>
    </location>
    <ligand>
        <name>GTP</name>
        <dbReference type="ChEBI" id="CHEBI:37565"/>
    </ligand>
</feature>
<dbReference type="GO" id="GO:0005834">
    <property type="term" value="C:heterotrimeric G-protein complex"/>
    <property type="evidence" value="ECO:0007669"/>
    <property type="project" value="TreeGrafter"/>
</dbReference>
<dbReference type="Pfam" id="PF00503">
    <property type="entry name" value="G-alpha"/>
    <property type="match status" value="1"/>
</dbReference>
<dbReference type="GO" id="GO:0046872">
    <property type="term" value="F:metal ion binding"/>
    <property type="evidence" value="ECO:0007669"/>
    <property type="project" value="UniProtKB-KW"/>
</dbReference>
<dbReference type="PRINTS" id="PR00318">
    <property type="entry name" value="GPROTEINA"/>
</dbReference>
<dbReference type="PANTHER" id="PTHR10218">
    <property type="entry name" value="GTP-BINDING PROTEIN ALPHA SUBUNIT"/>
    <property type="match status" value="1"/>
</dbReference>
<dbReference type="Gene3D" id="3.30.420.10">
    <property type="entry name" value="Ribonuclease H-like superfamily/Ribonuclease H"/>
    <property type="match status" value="1"/>
</dbReference>
<evidence type="ECO:0000256" key="5">
    <source>
        <dbReference type="ARBA" id="ARBA00022475"/>
    </source>
</evidence>
<evidence type="ECO:0000256" key="15">
    <source>
        <dbReference type="ARBA" id="ARBA00023212"/>
    </source>
</evidence>
<evidence type="ECO:0000256" key="13">
    <source>
        <dbReference type="ARBA" id="ARBA00023136"/>
    </source>
</evidence>
<dbReference type="SMART" id="SM00275">
    <property type="entry name" value="G_alpha"/>
    <property type="match status" value="1"/>
</dbReference>
<dbReference type="SUPFAM" id="SSF53098">
    <property type="entry name" value="Ribonuclease H-like"/>
    <property type="match status" value="1"/>
</dbReference>
<accession>A0AA88PW81</accession>
<name>A0AA88PW81_9TELE</name>
<evidence type="ECO:0000313" key="23">
    <source>
        <dbReference type="EMBL" id="KAK2898584.1"/>
    </source>
</evidence>
<comment type="caution">
    <text evidence="23">The sequence shown here is derived from an EMBL/GenBank/DDBJ whole genome shotgun (WGS) entry which is preliminary data.</text>
</comment>
<evidence type="ECO:0000256" key="1">
    <source>
        <dbReference type="ARBA" id="ARBA00004236"/>
    </source>
</evidence>
<keyword evidence="10 20" id="KW-0547">Nucleotide-binding</keyword>
<dbReference type="InterPro" id="IPR001408">
    <property type="entry name" value="Gprotein_alpha_I"/>
</dbReference>
<dbReference type="SUPFAM" id="SSF52540">
    <property type="entry name" value="P-loop containing nucleoside triphosphate hydrolases"/>
    <property type="match status" value="1"/>
</dbReference>
<sequence length="838" mass="97450">MGDQQSYQLLQFIHSQSQRLCQQFETHPRQMDLDFLYTRYENLLSILVRCVQNGVFSEIDDILHSMQRILYMLQAQAQPIHGFRPARIRTGDRGRPYWDISSEQLKYLLEFNFTVKEISRLFCVSYRTIRRRMSKYGLSVRMYYTDITDEELRQVVCDFITECPDSGIKRVTGYLNSVGLRVQRYRVMETLRTVDPVGTLCRGLGINIIQRRVYSVPAPMALWHIDGNHKLIRWRIVIHGGIDGYSRKIMYLHASDNNRASTVLSSFVGAVQLFGVPKRVRSDKGGENVEVARFMLEHPYRGRESVITGRSVHNQRIERLWRDVWCAVTVNYHSAFQHLSSAGALNPDNELDIICLHYVMLPRINMHLQLFKQAWDRHSISTEHGRSPQQLWIEGQLRNSDQICDPLFEQTYLEEHSIDWEGPIPVDGDDIIEVPPPPEDLHSAVFHAEDKAAMERSKMIDRNLREDGEKASREVKLLLLGAGESGKSTIVKQMKIIHEDGYSDEECKQYKVVVYSNTIQSIIAIIRAMGRLKIDFGDPARADDARQLFVLAGTAEEGVMTPELSGVIRRLWRDEGVQTCFIRSREYQLNDSAAYYLNDLDRISQPTYMPTQQDVLRTRVKTTGIVETHFTFKELYFKMFDVGGQRSERKKWIHCFEGVTAIIFCVSLSDYDLVLAEDEEMNRMHESMKLFDSICNNKWFTDTSIILFLNKKDLFEEKIKRSPLTICYPEYSGTSTYEEAAAYIQCQFEDLNRRKDTKEIYTHFTCATDTKNVHIICLLSYSWNISEVHCLVAPGFVCVLWWRISERDFHQHALFTLNAVLHDTPLCIDQNPQWMIDF</sequence>
<dbReference type="GO" id="GO:0003676">
    <property type="term" value="F:nucleic acid binding"/>
    <property type="evidence" value="ECO:0007669"/>
    <property type="project" value="InterPro"/>
</dbReference>
<feature type="binding site" evidence="20">
    <location>
        <begin position="616"/>
        <end position="622"/>
    </location>
    <ligand>
        <name>GTP</name>
        <dbReference type="ChEBI" id="CHEBI:37565"/>
    </ligand>
</feature>
<dbReference type="GO" id="GO:0005737">
    <property type="term" value="C:cytoplasm"/>
    <property type="evidence" value="ECO:0007669"/>
    <property type="project" value="TreeGrafter"/>
</dbReference>
<evidence type="ECO:0000259" key="22">
    <source>
        <dbReference type="PROSITE" id="PS50994"/>
    </source>
</evidence>
<feature type="binding site" evidence="20">
    <location>
        <begin position="591"/>
        <end position="592"/>
    </location>
    <ligand>
        <name>GTP</name>
        <dbReference type="ChEBI" id="CHEBI:37565"/>
    </ligand>
</feature>
<organism evidence="23 24">
    <name type="scientific">Cirrhinus molitorella</name>
    <name type="common">mud carp</name>
    <dbReference type="NCBI Taxonomy" id="172907"/>
    <lineage>
        <taxon>Eukaryota</taxon>
        <taxon>Metazoa</taxon>
        <taxon>Chordata</taxon>
        <taxon>Craniata</taxon>
        <taxon>Vertebrata</taxon>
        <taxon>Euteleostomi</taxon>
        <taxon>Actinopterygii</taxon>
        <taxon>Neopterygii</taxon>
        <taxon>Teleostei</taxon>
        <taxon>Ostariophysi</taxon>
        <taxon>Cypriniformes</taxon>
        <taxon>Cyprinidae</taxon>
        <taxon>Labeoninae</taxon>
        <taxon>Labeonini</taxon>
        <taxon>Cirrhinus</taxon>
    </lineage>
</organism>
<keyword evidence="6" id="KW-0963">Cytoplasm</keyword>
<keyword evidence="9 21" id="KW-0479">Metal-binding</keyword>
<evidence type="ECO:0000256" key="6">
    <source>
        <dbReference type="ARBA" id="ARBA00022490"/>
    </source>
</evidence>
<dbReference type="InterPro" id="IPR011025">
    <property type="entry name" value="GproteinA_insert"/>
</dbReference>
<evidence type="ECO:0000256" key="10">
    <source>
        <dbReference type="ARBA" id="ARBA00022741"/>
    </source>
</evidence>
<dbReference type="InterPro" id="IPR027417">
    <property type="entry name" value="P-loop_NTPase"/>
</dbReference>
<keyword evidence="8" id="KW-0519">Myristate</keyword>
<dbReference type="FunFam" id="3.40.50.300:FF:003559">
    <property type="entry name" value="Guanine nucleotide-binding protein G(i) subunit alpha-1"/>
    <property type="match status" value="1"/>
</dbReference>
<evidence type="ECO:0000256" key="9">
    <source>
        <dbReference type="ARBA" id="ARBA00022723"/>
    </source>
</evidence>